<dbReference type="Pfam" id="PF07786">
    <property type="entry name" value="HGSNAT_cat"/>
    <property type="match status" value="1"/>
</dbReference>
<name>A0A432V9D1_9HYPH</name>
<evidence type="ECO:0000259" key="2">
    <source>
        <dbReference type="Pfam" id="PF07786"/>
    </source>
</evidence>
<feature type="transmembrane region" description="Helical" evidence="1">
    <location>
        <begin position="140"/>
        <end position="161"/>
    </location>
</feature>
<dbReference type="RefSeq" id="WP_128624820.1">
    <property type="nucleotide sequence ID" value="NZ_ML133509.1"/>
</dbReference>
<dbReference type="Proteomes" id="UP000281647">
    <property type="component" value="Unassembled WGS sequence"/>
</dbReference>
<feature type="transmembrane region" description="Helical" evidence="1">
    <location>
        <begin position="115"/>
        <end position="135"/>
    </location>
</feature>
<feature type="domain" description="Heparan-alpha-glucosaminide N-acetyltransferase catalytic" evidence="2">
    <location>
        <begin position="17"/>
        <end position="238"/>
    </location>
</feature>
<organism evidence="3 4">
    <name type="scientific">Borborobacter arsenicus</name>
    <dbReference type="NCBI Taxonomy" id="1851146"/>
    <lineage>
        <taxon>Bacteria</taxon>
        <taxon>Pseudomonadati</taxon>
        <taxon>Pseudomonadota</taxon>
        <taxon>Alphaproteobacteria</taxon>
        <taxon>Hyphomicrobiales</taxon>
        <taxon>Phyllobacteriaceae</taxon>
        <taxon>Borborobacter</taxon>
    </lineage>
</organism>
<keyword evidence="1" id="KW-1133">Transmembrane helix</keyword>
<comment type="caution">
    <text evidence="3">The sequence shown here is derived from an EMBL/GenBank/DDBJ whole genome shotgun (WGS) entry which is preliminary data.</text>
</comment>
<accession>A0A432V9D1</accession>
<evidence type="ECO:0000313" key="4">
    <source>
        <dbReference type="Proteomes" id="UP000281647"/>
    </source>
</evidence>
<dbReference type="EMBL" id="RKST01000005">
    <property type="protein sequence ID" value="RUM98754.1"/>
    <property type="molecule type" value="Genomic_DNA"/>
</dbReference>
<feature type="transmembrane region" description="Helical" evidence="1">
    <location>
        <begin position="90"/>
        <end position="109"/>
    </location>
</feature>
<feature type="transmembrane region" description="Helical" evidence="1">
    <location>
        <begin position="20"/>
        <end position="39"/>
    </location>
</feature>
<keyword evidence="1" id="KW-0472">Membrane</keyword>
<proteinExistence type="predicted"/>
<dbReference type="OrthoDB" id="9807591at2"/>
<sequence length="333" mass="36606">MYPQTQSIQEPGRQVGRIQALDIARGLALLAMAAYHFTWDLEFFGYTDPGMTAVGGWKLFARCIATSFLFLVGVSLYLAHGNGIRWKGFWRRLAMIAGAALAISLVTYIAVPGGFIFFGILHQITLASVLGLLFLRLPALLTLALAAAVIAAPSFLRSSFFDHPAWWWVGLSSSNPRSNDYVPLFPWFGAVLAGIALTRLAASAGLLTRLAGMQAGFWSRPFILAGRHSLAFYLVHQPVLIALLWLFSQVVPAQVQTQEVRFRQSCEATCEQTRDAEFCVRYCACMLDTLEKDDSLNQLFAGNETAELRSRIEESAGLCTVTADEQAIEEGTP</sequence>
<keyword evidence="1" id="KW-0812">Transmembrane</keyword>
<feature type="transmembrane region" description="Helical" evidence="1">
    <location>
        <begin position="59"/>
        <end position="78"/>
    </location>
</feature>
<reference evidence="3 4" key="1">
    <citation type="submission" date="2018-11" db="EMBL/GenBank/DDBJ databases">
        <title>Pseudaminobacter arsenicus sp. nov., an arsenic-resistant bacterium isolated from arsenic-rich aquifers.</title>
        <authorList>
            <person name="Mu Y."/>
        </authorList>
    </citation>
    <scope>NUCLEOTIDE SEQUENCE [LARGE SCALE GENOMIC DNA]</scope>
    <source>
        <strain evidence="3 4">CB3</strain>
    </source>
</reference>
<protein>
    <submittedName>
        <fullName evidence="3">DUF1624 domain-containing protein</fullName>
    </submittedName>
</protein>
<evidence type="ECO:0000256" key="1">
    <source>
        <dbReference type="SAM" id="Phobius"/>
    </source>
</evidence>
<feature type="transmembrane region" description="Helical" evidence="1">
    <location>
        <begin position="181"/>
        <end position="208"/>
    </location>
</feature>
<dbReference type="AlphaFoldDB" id="A0A432V9D1"/>
<evidence type="ECO:0000313" key="3">
    <source>
        <dbReference type="EMBL" id="RUM98754.1"/>
    </source>
</evidence>
<gene>
    <name evidence="3" type="ORF">EET67_06535</name>
</gene>
<dbReference type="InterPro" id="IPR012429">
    <property type="entry name" value="HGSNAT_cat"/>
</dbReference>
<keyword evidence="4" id="KW-1185">Reference proteome</keyword>